<dbReference type="AlphaFoldDB" id="A0A919XRG4"/>
<dbReference type="PANTHER" id="PTHR43744">
    <property type="entry name" value="ABC TRANSPORTER PERMEASE PROTEIN MG189-RELATED-RELATED"/>
    <property type="match status" value="1"/>
</dbReference>
<dbReference type="Pfam" id="PF00528">
    <property type="entry name" value="BPD_transp_1"/>
    <property type="match status" value="1"/>
</dbReference>
<keyword evidence="10" id="KW-1185">Reference proteome</keyword>
<evidence type="ECO:0000256" key="6">
    <source>
        <dbReference type="ARBA" id="ARBA00023136"/>
    </source>
</evidence>
<comment type="subcellular location">
    <subcellularLocation>
        <location evidence="1 7">Cell membrane</location>
        <topology evidence="1 7">Multi-pass membrane protein</topology>
    </subcellularLocation>
</comment>
<evidence type="ECO:0000256" key="7">
    <source>
        <dbReference type="RuleBase" id="RU363032"/>
    </source>
</evidence>
<evidence type="ECO:0000259" key="8">
    <source>
        <dbReference type="PROSITE" id="PS50928"/>
    </source>
</evidence>
<dbReference type="SUPFAM" id="SSF161098">
    <property type="entry name" value="MetI-like"/>
    <property type="match status" value="1"/>
</dbReference>
<keyword evidence="2 7" id="KW-0813">Transport</keyword>
<evidence type="ECO:0000256" key="3">
    <source>
        <dbReference type="ARBA" id="ARBA00022475"/>
    </source>
</evidence>
<keyword evidence="3" id="KW-1003">Cell membrane</keyword>
<dbReference type="Proteomes" id="UP000681162">
    <property type="component" value="Unassembled WGS sequence"/>
</dbReference>
<dbReference type="Gene3D" id="1.10.3720.10">
    <property type="entry name" value="MetI-like"/>
    <property type="match status" value="1"/>
</dbReference>
<feature type="transmembrane region" description="Helical" evidence="7">
    <location>
        <begin position="100"/>
        <end position="121"/>
    </location>
</feature>
<dbReference type="EMBL" id="BORR01000008">
    <property type="protein sequence ID" value="GIO37654.1"/>
    <property type="molecule type" value="Genomic_DNA"/>
</dbReference>
<gene>
    <name evidence="9" type="ORF">J41TS12_25150</name>
</gene>
<dbReference type="InterPro" id="IPR035906">
    <property type="entry name" value="MetI-like_sf"/>
</dbReference>
<keyword evidence="6 7" id="KW-0472">Membrane</keyword>
<sequence length="269" mass="30583">MVKWFYRIFSLFMALLFAFPLVWMLVVSVKKEGMKITSVVDWFTPPYSLAVYHEIITETKLLQWSWNSFFIAVCVTLLTLMIAAMAGFAMSKVPFRYRTFMFFFILAGLLIPGEATLIPLYQVAKDMEILNSYMGLIFPVLASPFAIIVLKSFFDGIPNDLLESVQMDGGGVWRIFVNIMLPLTRPALVSIAILTFIGSWNNFLWPFLSVTDDNLFTLPMGIPTLMNQYTEDYVKPMVINTVASLPIMILFLIFERQIIKGVSLSGIKG</sequence>
<feature type="transmembrane region" description="Helical" evidence="7">
    <location>
        <begin position="69"/>
        <end position="88"/>
    </location>
</feature>
<evidence type="ECO:0000256" key="4">
    <source>
        <dbReference type="ARBA" id="ARBA00022692"/>
    </source>
</evidence>
<name>A0A919XRG4_9BACL</name>
<evidence type="ECO:0000313" key="10">
    <source>
        <dbReference type="Proteomes" id="UP000681162"/>
    </source>
</evidence>
<comment type="caution">
    <text evidence="9">The sequence shown here is derived from an EMBL/GenBank/DDBJ whole genome shotgun (WGS) entry which is preliminary data.</text>
</comment>
<keyword evidence="5 7" id="KW-1133">Transmembrane helix</keyword>
<feature type="transmembrane region" description="Helical" evidence="7">
    <location>
        <begin position="133"/>
        <end position="154"/>
    </location>
</feature>
<keyword evidence="4 7" id="KW-0812">Transmembrane</keyword>
<protein>
    <submittedName>
        <fullName evidence="9">Sugar ABC transporter permease</fullName>
    </submittedName>
</protein>
<dbReference type="InterPro" id="IPR000515">
    <property type="entry name" value="MetI-like"/>
</dbReference>
<dbReference type="PANTHER" id="PTHR43744:SF12">
    <property type="entry name" value="ABC TRANSPORTER PERMEASE PROTEIN MG189-RELATED"/>
    <property type="match status" value="1"/>
</dbReference>
<evidence type="ECO:0000256" key="1">
    <source>
        <dbReference type="ARBA" id="ARBA00004651"/>
    </source>
</evidence>
<comment type="similarity">
    <text evidence="7">Belongs to the binding-protein-dependent transport system permease family.</text>
</comment>
<evidence type="ECO:0000256" key="2">
    <source>
        <dbReference type="ARBA" id="ARBA00022448"/>
    </source>
</evidence>
<proteinExistence type="inferred from homology"/>
<feature type="domain" description="ABC transmembrane type-1" evidence="8">
    <location>
        <begin position="65"/>
        <end position="254"/>
    </location>
</feature>
<feature type="transmembrane region" description="Helical" evidence="7">
    <location>
        <begin position="175"/>
        <end position="200"/>
    </location>
</feature>
<feature type="transmembrane region" description="Helical" evidence="7">
    <location>
        <begin position="233"/>
        <end position="254"/>
    </location>
</feature>
<evidence type="ECO:0000313" key="9">
    <source>
        <dbReference type="EMBL" id="GIO37654.1"/>
    </source>
</evidence>
<accession>A0A919XRG4</accession>
<dbReference type="RefSeq" id="WP_249413006.1">
    <property type="nucleotide sequence ID" value="NZ_BORR01000008.1"/>
</dbReference>
<evidence type="ECO:0000256" key="5">
    <source>
        <dbReference type="ARBA" id="ARBA00022989"/>
    </source>
</evidence>
<dbReference type="CDD" id="cd06261">
    <property type="entry name" value="TM_PBP2"/>
    <property type="match status" value="1"/>
</dbReference>
<dbReference type="PROSITE" id="PS50928">
    <property type="entry name" value="ABC_TM1"/>
    <property type="match status" value="1"/>
</dbReference>
<dbReference type="GO" id="GO:0005886">
    <property type="term" value="C:plasma membrane"/>
    <property type="evidence" value="ECO:0007669"/>
    <property type="project" value="UniProtKB-SubCell"/>
</dbReference>
<organism evidence="9 10">
    <name type="scientific">Paenibacillus antibioticophila</name>
    <dbReference type="NCBI Taxonomy" id="1274374"/>
    <lineage>
        <taxon>Bacteria</taxon>
        <taxon>Bacillati</taxon>
        <taxon>Bacillota</taxon>
        <taxon>Bacilli</taxon>
        <taxon>Bacillales</taxon>
        <taxon>Paenibacillaceae</taxon>
        <taxon>Paenibacillus</taxon>
    </lineage>
</organism>
<reference evidence="9 10" key="1">
    <citation type="submission" date="2021-03" db="EMBL/GenBank/DDBJ databases">
        <title>Antimicrobial resistance genes in bacteria isolated from Japanese honey, and their potential for conferring macrolide and lincosamide resistance in the American foulbrood pathogen Paenibacillus larvae.</title>
        <authorList>
            <person name="Okamoto M."/>
            <person name="Kumagai M."/>
            <person name="Kanamori H."/>
            <person name="Takamatsu D."/>
        </authorList>
    </citation>
    <scope>NUCLEOTIDE SEQUENCE [LARGE SCALE GENOMIC DNA]</scope>
    <source>
        <strain evidence="9 10">J41TS12</strain>
    </source>
</reference>
<dbReference type="GO" id="GO:0055085">
    <property type="term" value="P:transmembrane transport"/>
    <property type="evidence" value="ECO:0007669"/>
    <property type="project" value="InterPro"/>
</dbReference>